<keyword evidence="1" id="KW-0472">Membrane</keyword>
<keyword evidence="1" id="KW-0812">Transmembrane</keyword>
<geneLocation type="plasmid" evidence="4">
    <name>pjcm18538 dna</name>
</geneLocation>
<sequence>MAGIVLGLGLVGPILLAGRLGPRSAGGLIAEAAVVVSCVAMAVVWLRPGWPSRRASQACVVLGSACCAVACIVVPVPSLGILGVTSYAVLGSYVAVFHSPRLLAFTWTVGAGVLAYLSIRVAQVDPSTAVATVLLIVMVNLFAVFACRMFTRLFADDTGHRDLEPVTGLLNRDSFFEQVAGLIGARSRDDDRRLAMLVVSLDGYSLLTGLHGPAAVDRARVAVARGLRETSRRDAVIAHTGDSEFWIADLFTIADPNPLAERVRGVIASARPGLTASVGVVCTPLAPLAVAPAYDVVEELLTIAGSAMVEARGAGGNQTRSAIDPGLTVLRGA</sequence>
<evidence type="ECO:0000259" key="2">
    <source>
        <dbReference type="PROSITE" id="PS50887"/>
    </source>
</evidence>
<dbReference type="SUPFAM" id="SSF55073">
    <property type="entry name" value="Nucleotide cyclase"/>
    <property type="match status" value="1"/>
</dbReference>
<proteinExistence type="predicted"/>
<protein>
    <submittedName>
        <fullName evidence="3">Diguanylate cyclase</fullName>
    </submittedName>
</protein>
<dbReference type="KEGG" id="marz:MARA_34910"/>
<feature type="transmembrane region" description="Helical" evidence="1">
    <location>
        <begin position="131"/>
        <end position="151"/>
    </location>
</feature>
<feature type="domain" description="GGDEF" evidence="2">
    <location>
        <begin position="192"/>
        <end position="324"/>
    </location>
</feature>
<keyword evidence="4" id="KW-1185">Reference proteome</keyword>
<keyword evidence="1" id="KW-1133">Transmembrane helix</keyword>
<dbReference type="InterPro" id="IPR029787">
    <property type="entry name" value="Nucleotide_cyclase"/>
</dbReference>
<dbReference type="CDD" id="cd01949">
    <property type="entry name" value="GGDEF"/>
    <property type="match status" value="1"/>
</dbReference>
<organism evidence="3 4">
    <name type="scientific">Mycolicibacterium arabiense</name>
    <dbReference type="NCBI Taxonomy" id="1286181"/>
    <lineage>
        <taxon>Bacteria</taxon>
        <taxon>Bacillati</taxon>
        <taxon>Actinomycetota</taxon>
        <taxon>Actinomycetes</taxon>
        <taxon>Mycobacteriales</taxon>
        <taxon>Mycobacteriaceae</taxon>
        <taxon>Mycolicibacterium</taxon>
    </lineage>
</organism>
<dbReference type="Gene3D" id="3.30.70.270">
    <property type="match status" value="1"/>
</dbReference>
<dbReference type="PROSITE" id="PS50887">
    <property type="entry name" value="GGDEF"/>
    <property type="match status" value="1"/>
</dbReference>
<feature type="transmembrane region" description="Helical" evidence="1">
    <location>
        <begin position="102"/>
        <end position="119"/>
    </location>
</feature>
<dbReference type="AlphaFoldDB" id="A0A7I7RZZ3"/>
<gene>
    <name evidence="3" type="ORF">MARA_34910</name>
</gene>
<accession>A0A7I7RZZ3</accession>
<reference evidence="3 4" key="1">
    <citation type="journal article" date="2019" name="Emerg. Microbes Infect.">
        <title>Comprehensive subspecies identification of 175 nontuberculous mycobacteria species based on 7547 genomic profiles.</title>
        <authorList>
            <person name="Matsumoto Y."/>
            <person name="Kinjo T."/>
            <person name="Motooka D."/>
            <person name="Nabeya D."/>
            <person name="Jung N."/>
            <person name="Uechi K."/>
            <person name="Horii T."/>
            <person name="Iida T."/>
            <person name="Fujita J."/>
            <person name="Nakamura S."/>
        </authorList>
    </citation>
    <scope>NUCLEOTIDE SEQUENCE [LARGE SCALE GENOMIC DNA]</scope>
    <source>
        <strain evidence="3 4">JCM 18538</strain>
    </source>
</reference>
<evidence type="ECO:0000313" key="4">
    <source>
        <dbReference type="Proteomes" id="UP000467428"/>
    </source>
</evidence>
<dbReference type="EMBL" id="AP022593">
    <property type="protein sequence ID" value="BBY50023.1"/>
    <property type="molecule type" value="Genomic_DNA"/>
</dbReference>
<dbReference type="SMART" id="SM00267">
    <property type="entry name" value="GGDEF"/>
    <property type="match status" value="1"/>
</dbReference>
<name>A0A7I7RZZ3_9MYCO</name>
<evidence type="ECO:0000256" key="1">
    <source>
        <dbReference type="SAM" id="Phobius"/>
    </source>
</evidence>
<dbReference type="InterPro" id="IPR000160">
    <property type="entry name" value="GGDEF_dom"/>
</dbReference>
<dbReference type="Proteomes" id="UP000467428">
    <property type="component" value="Chromosome"/>
</dbReference>
<dbReference type="InterPro" id="IPR043128">
    <property type="entry name" value="Rev_trsase/Diguanyl_cyclase"/>
</dbReference>
<evidence type="ECO:0000313" key="3">
    <source>
        <dbReference type="EMBL" id="BBY50023.1"/>
    </source>
</evidence>
<feature type="transmembrane region" description="Helical" evidence="1">
    <location>
        <begin position="27"/>
        <end position="46"/>
    </location>
</feature>
<dbReference type="Pfam" id="PF00990">
    <property type="entry name" value="GGDEF"/>
    <property type="match status" value="1"/>
</dbReference>
<feature type="transmembrane region" description="Helical" evidence="1">
    <location>
        <begin position="58"/>
        <end position="82"/>
    </location>
</feature>